<gene>
    <name evidence="6" type="ORF">TRICI_005550</name>
</gene>
<evidence type="ECO:0000256" key="3">
    <source>
        <dbReference type="ARBA" id="ARBA00022840"/>
    </source>
</evidence>
<dbReference type="InterPro" id="IPR002698">
    <property type="entry name" value="FTHF_cligase"/>
</dbReference>
<dbReference type="GO" id="GO:0035999">
    <property type="term" value="P:tetrahydrofolate interconversion"/>
    <property type="evidence" value="ECO:0007669"/>
    <property type="project" value="TreeGrafter"/>
</dbReference>
<dbReference type="VEuPathDB" id="FungiDB:TRICI_005550"/>
<comment type="similarity">
    <text evidence="1">Belongs to the 5-formyltetrahydrofolate cyclo-ligase family.</text>
</comment>
<protein>
    <recommendedName>
        <fullName evidence="5">5-formyltetrahydrofolate cyclo-ligase</fullName>
        <ecNumber evidence="5">6.3.3.2</ecNumber>
    </recommendedName>
</protein>
<dbReference type="PANTHER" id="PTHR23407:SF1">
    <property type="entry name" value="5-FORMYLTETRAHYDROFOLATE CYCLO-LIGASE"/>
    <property type="match status" value="1"/>
</dbReference>
<dbReference type="GO" id="GO:0005739">
    <property type="term" value="C:mitochondrion"/>
    <property type="evidence" value="ECO:0007669"/>
    <property type="project" value="TreeGrafter"/>
</dbReference>
<dbReference type="Proteomes" id="UP000761534">
    <property type="component" value="Unassembled WGS sequence"/>
</dbReference>
<dbReference type="AlphaFoldDB" id="A0A642UU39"/>
<evidence type="ECO:0000256" key="5">
    <source>
        <dbReference type="ARBA" id="ARBA00038966"/>
    </source>
</evidence>
<organism evidence="6 7">
    <name type="scientific">Trichomonascus ciferrii</name>
    <dbReference type="NCBI Taxonomy" id="44093"/>
    <lineage>
        <taxon>Eukaryota</taxon>
        <taxon>Fungi</taxon>
        <taxon>Dikarya</taxon>
        <taxon>Ascomycota</taxon>
        <taxon>Saccharomycotina</taxon>
        <taxon>Dipodascomycetes</taxon>
        <taxon>Dipodascales</taxon>
        <taxon>Trichomonascaceae</taxon>
        <taxon>Trichomonascus</taxon>
        <taxon>Trichomonascus ciferrii complex</taxon>
    </lineage>
</organism>
<reference evidence="6" key="1">
    <citation type="journal article" date="2019" name="G3 (Bethesda)">
        <title>Genome Assemblies of Two Rare Opportunistic Yeast Pathogens: Diutina rugosa (syn. Candida rugosa) and Trichomonascus ciferrii (syn. Candida ciferrii).</title>
        <authorList>
            <person name="Mixao V."/>
            <person name="Saus E."/>
            <person name="Hansen A.P."/>
            <person name="Lass-Florl C."/>
            <person name="Gabaldon T."/>
        </authorList>
    </citation>
    <scope>NUCLEOTIDE SEQUENCE</scope>
    <source>
        <strain evidence="6">CBS 4856</strain>
    </source>
</reference>
<dbReference type="GO" id="GO:0030272">
    <property type="term" value="F:5-formyltetrahydrofolate cyclo-ligase activity"/>
    <property type="evidence" value="ECO:0007669"/>
    <property type="project" value="UniProtKB-EC"/>
</dbReference>
<evidence type="ECO:0000256" key="2">
    <source>
        <dbReference type="ARBA" id="ARBA00022741"/>
    </source>
</evidence>
<evidence type="ECO:0000313" key="6">
    <source>
        <dbReference type="EMBL" id="KAA8904324.1"/>
    </source>
</evidence>
<dbReference type="GO" id="GO:0005524">
    <property type="term" value="F:ATP binding"/>
    <property type="evidence" value="ECO:0007669"/>
    <property type="project" value="UniProtKB-KW"/>
</dbReference>
<evidence type="ECO:0000256" key="1">
    <source>
        <dbReference type="ARBA" id="ARBA00010638"/>
    </source>
</evidence>
<keyword evidence="7" id="KW-1185">Reference proteome</keyword>
<dbReference type="EC" id="6.3.3.2" evidence="5"/>
<proteinExistence type="inferred from homology"/>
<comment type="caution">
    <text evidence="6">The sequence shown here is derived from an EMBL/GenBank/DDBJ whole genome shotgun (WGS) entry which is preliminary data.</text>
</comment>
<evidence type="ECO:0000313" key="7">
    <source>
        <dbReference type="Proteomes" id="UP000761534"/>
    </source>
</evidence>
<dbReference type="Gene3D" id="3.40.50.10420">
    <property type="entry name" value="NagB/RpiA/CoA transferase-like"/>
    <property type="match status" value="1"/>
</dbReference>
<dbReference type="PANTHER" id="PTHR23407">
    <property type="entry name" value="ATPASE INHIBITOR/5-FORMYLTETRAHYDROFOLATE CYCLO-LIGASE"/>
    <property type="match status" value="1"/>
</dbReference>
<evidence type="ECO:0000256" key="4">
    <source>
        <dbReference type="ARBA" id="ARBA00036539"/>
    </source>
</evidence>
<dbReference type="OrthoDB" id="2015992at2759"/>
<dbReference type="InterPro" id="IPR037171">
    <property type="entry name" value="NagB/RpiA_transferase-like"/>
</dbReference>
<dbReference type="SUPFAM" id="SSF100950">
    <property type="entry name" value="NagB/RpiA/CoA transferase-like"/>
    <property type="match status" value="1"/>
</dbReference>
<dbReference type="GO" id="GO:0009396">
    <property type="term" value="P:folic acid-containing compound biosynthetic process"/>
    <property type="evidence" value="ECO:0007669"/>
    <property type="project" value="TreeGrafter"/>
</dbReference>
<accession>A0A642UU39</accession>
<dbReference type="Pfam" id="PF01812">
    <property type="entry name" value="5-FTHF_cyc-lig"/>
    <property type="match status" value="1"/>
</dbReference>
<dbReference type="EMBL" id="SWFS01000431">
    <property type="protein sequence ID" value="KAA8904324.1"/>
    <property type="molecule type" value="Genomic_DNA"/>
</dbReference>
<comment type="catalytic activity">
    <reaction evidence="4">
        <text>(6S)-5-formyl-5,6,7,8-tetrahydrofolate + ATP = (6R)-5,10-methenyltetrahydrofolate + ADP + phosphate</text>
        <dbReference type="Rhea" id="RHEA:10488"/>
        <dbReference type="ChEBI" id="CHEBI:30616"/>
        <dbReference type="ChEBI" id="CHEBI:43474"/>
        <dbReference type="ChEBI" id="CHEBI:57455"/>
        <dbReference type="ChEBI" id="CHEBI:57457"/>
        <dbReference type="ChEBI" id="CHEBI:456216"/>
        <dbReference type="EC" id="6.3.3.2"/>
    </reaction>
</comment>
<keyword evidence="2" id="KW-0547">Nucleotide-binding</keyword>
<dbReference type="InterPro" id="IPR024185">
    <property type="entry name" value="FTHF_cligase-like_sf"/>
</dbReference>
<sequence length="138" mass="15611">MVSVKGDSKVFDKQNKELEMIRMEGMYEISQLEPQGKYNIREPPVKAGESCFDHNGLDMIVLPGMGFTANCERIGHGKGFYDCFVTKHMAWSAKHGYPKPFLVAVGAEQQLVTDLPVEKHDRVLDAVIIDDQLFRHVD</sequence>
<name>A0A642UU39_9ASCO</name>
<keyword evidence="3" id="KW-0067">ATP-binding</keyword>